<sequence>MIVLEETTRAKKAVATVTDNFAFLASQDNNAVNNSSSHQNYHNHGCRGNNSASTNRGRRGNRGG</sequence>
<dbReference type="Proteomes" id="UP000265520">
    <property type="component" value="Unassembled WGS sequence"/>
</dbReference>
<evidence type="ECO:0000313" key="3">
    <source>
        <dbReference type="Proteomes" id="UP000265520"/>
    </source>
</evidence>
<feature type="compositionally biased region" description="Low complexity" evidence="1">
    <location>
        <begin position="33"/>
        <end position="55"/>
    </location>
</feature>
<accession>A0A392TGH5</accession>
<reference evidence="2 3" key="1">
    <citation type="journal article" date="2018" name="Front. Plant Sci.">
        <title>Red Clover (Trifolium pratense) and Zigzag Clover (T. medium) - A Picture of Genomic Similarities and Differences.</title>
        <authorList>
            <person name="Dluhosova J."/>
            <person name="Istvanek J."/>
            <person name="Nedelnik J."/>
            <person name="Repkova J."/>
        </authorList>
    </citation>
    <scope>NUCLEOTIDE SEQUENCE [LARGE SCALE GENOMIC DNA]</scope>
    <source>
        <strain evidence="3">cv. 10/8</strain>
        <tissue evidence="2">Leaf</tissue>
    </source>
</reference>
<organism evidence="2 3">
    <name type="scientific">Trifolium medium</name>
    <dbReference type="NCBI Taxonomy" id="97028"/>
    <lineage>
        <taxon>Eukaryota</taxon>
        <taxon>Viridiplantae</taxon>
        <taxon>Streptophyta</taxon>
        <taxon>Embryophyta</taxon>
        <taxon>Tracheophyta</taxon>
        <taxon>Spermatophyta</taxon>
        <taxon>Magnoliopsida</taxon>
        <taxon>eudicotyledons</taxon>
        <taxon>Gunneridae</taxon>
        <taxon>Pentapetalae</taxon>
        <taxon>rosids</taxon>
        <taxon>fabids</taxon>
        <taxon>Fabales</taxon>
        <taxon>Fabaceae</taxon>
        <taxon>Papilionoideae</taxon>
        <taxon>50 kb inversion clade</taxon>
        <taxon>NPAAA clade</taxon>
        <taxon>Hologalegina</taxon>
        <taxon>IRL clade</taxon>
        <taxon>Trifolieae</taxon>
        <taxon>Trifolium</taxon>
    </lineage>
</organism>
<evidence type="ECO:0000256" key="1">
    <source>
        <dbReference type="SAM" id="MobiDB-lite"/>
    </source>
</evidence>
<proteinExistence type="predicted"/>
<name>A0A392TGH5_9FABA</name>
<feature type="non-terminal residue" evidence="2">
    <location>
        <position position="64"/>
    </location>
</feature>
<protein>
    <submittedName>
        <fullName evidence="2">Uncharacterized protein</fullName>
    </submittedName>
</protein>
<feature type="region of interest" description="Disordered" evidence="1">
    <location>
        <begin position="30"/>
        <end position="64"/>
    </location>
</feature>
<keyword evidence="3" id="KW-1185">Reference proteome</keyword>
<evidence type="ECO:0000313" key="2">
    <source>
        <dbReference type="EMBL" id="MCI60221.1"/>
    </source>
</evidence>
<dbReference type="EMBL" id="LXQA010577761">
    <property type="protein sequence ID" value="MCI60221.1"/>
    <property type="molecule type" value="Genomic_DNA"/>
</dbReference>
<dbReference type="AlphaFoldDB" id="A0A392TGH5"/>
<comment type="caution">
    <text evidence="2">The sequence shown here is derived from an EMBL/GenBank/DDBJ whole genome shotgun (WGS) entry which is preliminary data.</text>
</comment>